<reference evidence="1" key="1">
    <citation type="submission" date="2022-07" db="EMBL/GenBank/DDBJ databases">
        <title>Draft genome sequence of Zalerion maritima ATCC 34329, a (micro)plastics degrading marine fungus.</title>
        <authorList>
            <person name="Paco A."/>
            <person name="Goncalves M.F.M."/>
            <person name="Rocha-Santos T.A.P."/>
            <person name="Alves A."/>
        </authorList>
    </citation>
    <scope>NUCLEOTIDE SEQUENCE</scope>
    <source>
        <strain evidence="1">ATCC 34329</strain>
    </source>
</reference>
<dbReference type="Proteomes" id="UP001201980">
    <property type="component" value="Unassembled WGS sequence"/>
</dbReference>
<comment type="caution">
    <text evidence="1">The sequence shown here is derived from an EMBL/GenBank/DDBJ whole genome shotgun (WGS) entry which is preliminary data.</text>
</comment>
<sequence>MAISATTYSILVVPASTRAGAAAISSLLSDPRKPVVTGVYADLDAVPAGFLANPDFKAVKGDVCDGGSLGFEGADAVLAITPPRLDGENLEDHARTSSENVRDAVMGTRSVKRLAYLSSLGAQFENGVGEIRSNHIAESILSDSSFEVIFIRSAPVMESFFAPLLSSLGSGGGGGSPGTVATTIPAPPSSLPLVSLLDVGDAARDVLLARFSGAGRRSPPTVLELRGPRPYSTRDVEDALAEVTGDDVRVETVKKERLGEYFLGEMKMPVNLLPEWVEWTRSLMPGGVLERVTAGGKKTKMEEEMIRRGDRGLVEVLRGVWEEGRE</sequence>
<dbReference type="Gene3D" id="3.40.50.720">
    <property type="entry name" value="NAD(P)-binding Rossmann-like Domain"/>
    <property type="match status" value="1"/>
</dbReference>
<dbReference type="AlphaFoldDB" id="A0AAD5RNG5"/>
<dbReference type="SUPFAM" id="SSF51735">
    <property type="entry name" value="NAD(P)-binding Rossmann-fold domains"/>
    <property type="match status" value="1"/>
</dbReference>
<dbReference type="PANTHER" id="PTHR43162">
    <property type="match status" value="1"/>
</dbReference>
<dbReference type="EMBL" id="JAKWBI020000234">
    <property type="protein sequence ID" value="KAJ2898360.1"/>
    <property type="molecule type" value="Genomic_DNA"/>
</dbReference>
<dbReference type="InterPro" id="IPR036291">
    <property type="entry name" value="NAD(P)-bd_dom_sf"/>
</dbReference>
<evidence type="ECO:0000313" key="1">
    <source>
        <dbReference type="EMBL" id="KAJ2898360.1"/>
    </source>
</evidence>
<name>A0AAD5RNG5_9PEZI</name>
<keyword evidence="2" id="KW-1185">Reference proteome</keyword>
<dbReference type="PANTHER" id="PTHR43162:SF1">
    <property type="entry name" value="PRESTALK A DIFFERENTIATION PROTEIN A"/>
    <property type="match status" value="1"/>
</dbReference>
<protein>
    <recommendedName>
        <fullName evidence="3">NAD(P)-binding domain-containing protein</fullName>
    </recommendedName>
</protein>
<evidence type="ECO:0000313" key="2">
    <source>
        <dbReference type="Proteomes" id="UP001201980"/>
    </source>
</evidence>
<evidence type="ECO:0008006" key="3">
    <source>
        <dbReference type="Google" id="ProtNLM"/>
    </source>
</evidence>
<dbReference type="InterPro" id="IPR051604">
    <property type="entry name" value="Ergot_Alk_Oxidoreductase"/>
</dbReference>
<gene>
    <name evidence="1" type="ORF">MKZ38_003988</name>
</gene>
<organism evidence="1 2">
    <name type="scientific">Zalerion maritima</name>
    <dbReference type="NCBI Taxonomy" id="339359"/>
    <lineage>
        <taxon>Eukaryota</taxon>
        <taxon>Fungi</taxon>
        <taxon>Dikarya</taxon>
        <taxon>Ascomycota</taxon>
        <taxon>Pezizomycotina</taxon>
        <taxon>Sordariomycetes</taxon>
        <taxon>Lulworthiomycetidae</taxon>
        <taxon>Lulworthiales</taxon>
        <taxon>Lulworthiaceae</taxon>
        <taxon>Zalerion</taxon>
    </lineage>
</organism>
<accession>A0AAD5RNG5</accession>
<proteinExistence type="predicted"/>